<dbReference type="CDD" id="cd03143">
    <property type="entry name" value="A4_beta-galactosidase_middle_domain"/>
    <property type="match status" value="1"/>
</dbReference>
<dbReference type="Pfam" id="PF16324">
    <property type="entry name" value="DUF4960"/>
    <property type="match status" value="1"/>
</dbReference>
<keyword evidence="3" id="KW-1185">Reference proteome</keyword>
<evidence type="ECO:0000313" key="2">
    <source>
        <dbReference type="EMBL" id="PRY55520.1"/>
    </source>
</evidence>
<dbReference type="Proteomes" id="UP000238034">
    <property type="component" value="Unassembled WGS sequence"/>
</dbReference>
<accession>A0A2T0UC54</accession>
<comment type="caution">
    <text evidence="2">The sequence shown here is derived from an EMBL/GenBank/DDBJ whole genome shotgun (WGS) entry which is preliminary data.</text>
</comment>
<gene>
    <name evidence="2" type="ORF">B0I27_101492</name>
</gene>
<dbReference type="EMBL" id="PVTH01000001">
    <property type="protein sequence ID" value="PRY55520.1"/>
    <property type="molecule type" value="Genomic_DNA"/>
</dbReference>
<dbReference type="OrthoDB" id="727829at2"/>
<dbReference type="AlphaFoldDB" id="A0A2T0UC54"/>
<name>A0A2T0UC54_9SPHI</name>
<evidence type="ECO:0000313" key="3">
    <source>
        <dbReference type="Proteomes" id="UP000238034"/>
    </source>
</evidence>
<sequence>MTSYFNRHRAYCLLMVLVMLSFGCKKDSSTLNLDAEVQLTSFAINGVTGEINQGSGDILINLPFGTDVSSLTPVLGLPEQAVSSMDPGRPHNFTGPVSYRITNGNLYKEYLVTVKIIPPLVSFSINGVDATIDHGNKSISVLLPDGTDLSNLTPSIALQQDVTVSPSPNTAQNFVKPVLYTLSKGGVSAVYQVNVISNSISQYAFLGVAPSRDMITNSDEKAAADWFFETYPEADYISFQTIETGMRLSNYKVIWWHFDSSQSLPDAALNPNVINALKAYRANGGSLLLTSYATIYLERLGIVPAGKGPNNVFGDFLPAGGIEFNSDWGISFKGRENHPIFRNLETFETGKAYLLERGTFRLNHTAWWFLPEWGGYGNGANWRQQTGGVNLASEAWDDQLDGRVGIAEWPAAGNGNTLIIAFGAYDWYSEPQAGASTANRYMNNIRILTRNAVDYLRGTN</sequence>
<dbReference type="InterPro" id="IPR032526">
    <property type="entry name" value="DUF4960"/>
</dbReference>
<protein>
    <submittedName>
        <fullName evidence="2">Uncharacterized protein DUF4960</fullName>
    </submittedName>
</protein>
<dbReference type="Gene3D" id="2.60.40.2340">
    <property type="match status" value="2"/>
</dbReference>
<proteinExistence type="predicted"/>
<evidence type="ECO:0000259" key="1">
    <source>
        <dbReference type="Pfam" id="PF16324"/>
    </source>
</evidence>
<organism evidence="2 3">
    <name type="scientific">Arcticibacter pallidicorallinus</name>
    <dbReference type="NCBI Taxonomy" id="1259464"/>
    <lineage>
        <taxon>Bacteria</taxon>
        <taxon>Pseudomonadati</taxon>
        <taxon>Bacteroidota</taxon>
        <taxon>Sphingobacteriia</taxon>
        <taxon>Sphingobacteriales</taxon>
        <taxon>Sphingobacteriaceae</taxon>
        <taxon>Arcticibacter</taxon>
    </lineage>
</organism>
<feature type="domain" description="DUF4960" evidence="1">
    <location>
        <begin position="205"/>
        <end position="456"/>
    </location>
</feature>
<reference evidence="2 3" key="1">
    <citation type="submission" date="2018-03" db="EMBL/GenBank/DDBJ databases">
        <title>Genomic Encyclopedia of Type Strains, Phase III (KMG-III): the genomes of soil and plant-associated and newly described type strains.</title>
        <authorList>
            <person name="Whitman W."/>
        </authorList>
    </citation>
    <scope>NUCLEOTIDE SEQUENCE [LARGE SCALE GENOMIC DNA]</scope>
    <source>
        <strain evidence="2 3">CGMCC 1.9313</strain>
    </source>
</reference>
<dbReference type="PROSITE" id="PS51257">
    <property type="entry name" value="PROKAR_LIPOPROTEIN"/>
    <property type="match status" value="1"/>
</dbReference>